<organism evidence="2 3">
    <name type="scientific">Nitrospira defluvii</name>
    <dbReference type="NCBI Taxonomy" id="330214"/>
    <lineage>
        <taxon>Bacteria</taxon>
        <taxon>Pseudomonadati</taxon>
        <taxon>Nitrospirota</taxon>
        <taxon>Nitrospiria</taxon>
        <taxon>Nitrospirales</taxon>
        <taxon>Nitrospiraceae</taxon>
        <taxon>Nitrospira</taxon>
    </lineage>
</organism>
<keyword evidence="3" id="KW-1185">Reference proteome</keyword>
<reference evidence="2 3" key="1">
    <citation type="journal article" date="2010" name="Proc. Natl. Acad. Sci. U.S.A.">
        <title>A Nitrospira metagenome illuminates the physiology and evolution of globally important nitrite-oxidizing bacteria.</title>
        <authorList>
            <person name="Lucker S."/>
            <person name="Wagner M."/>
            <person name="Maixner F."/>
            <person name="Pelletier E."/>
            <person name="Koch H."/>
            <person name="Vacherie B."/>
            <person name="Rattei T."/>
            <person name="Sinninghe Damste J."/>
            <person name="Spieck E."/>
            <person name="Le Paslier D."/>
            <person name="Daims H."/>
        </authorList>
    </citation>
    <scope>NUCLEOTIDE SEQUENCE [LARGE SCALE GENOMIC DNA]</scope>
</reference>
<dbReference type="EMBL" id="FP929003">
    <property type="protein sequence ID" value="CBK41511.1"/>
    <property type="molecule type" value="Genomic_DNA"/>
</dbReference>
<dbReference type="KEGG" id="nde:NIDE1780"/>
<feature type="transmembrane region" description="Helical" evidence="1">
    <location>
        <begin position="177"/>
        <end position="197"/>
    </location>
</feature>
<evidence type="ECO:0000313" key="2">
    <source>
        <dbReference type="EMBL" id="CBK41511.1"/>
    </source>
</evidence>
<evidence type="ECO:0000256" key="1">
    <source>
        <dbReference type="SAM" id="Phobius"/>
    </source>
</evidence>
<protein>
    <submittedName>
        <fullName evidence="2">Uncharacterized protein</fullName>
    </submittedName>
</protein>
<evidence type="ECO:0000313" key="3">
    <source>
        <dbReference type="Proteomes" id="UP000001660"/>
    </source>
</evidence>
<keyword evidence="1" id="KW-0812">Transmembrane</keyword>
<name>D8PE52_9BACT</name>
<keyword evidence="1" id="KW-1133">Transmembrane helix</keyword>
<accession>D8PE52</accession>
<gene>
    <name evidence="2" type="ORF">NIDE1780</name>
</gene>
<sequence>MVLTIGLQITGLPGWAYGQILPAHTSEAVLIIGEGIGVKNIPDKKEILTSCLNVCGIGRTKWLNVNVDRYRLSGDKGATRFTTKPLWFWRGRVNGEKTIPGHGYMKGWTFPIIGQSARQSNWAIGLKDHWRWWAHDDPGSLIGIQRSLHGLPLHNRATGLNDSRKAYGSGNGNHDTFATSAGIFVLGFSYLFLILGVRRGIDGHGWQSAASFSVAILLVFIGVSLMI</sequence>
<proteinExistence type="predicted"/>
<feature type="transmembrane region" description="Helical" evidence="1">
    <location>
        <begin position="209"/>
        <end position="226"/>
    </location>
</feature>
<dbReference type="Proteomes" id="UP000001660">
    <property type="component" value="Chromosome"/>
</dbReference>
<keyword evidence="1" id="KW-0472">Membrane</keyword>
<dbReference type="HOGENOM" id="CLU_1218011_0_0_0"/>
<dbReference type="AlphaFoldDB" id="D8PE52"/>